<proteinExistence type="predicted"/>
<evidence type="ECO:0000313" key="1">
    <source>
        <dbReference type="EMBL" id="PRO84613.1"/>
    </source>
</evidence>
<dbReference type="Proteomes" id="UP000281061">
    <property type="component" value="Unassembled WGS sequence"/>
</dbReference>
<dbReference type="EMBL" id="PVOB01000459">
    <property type="protein sequence ID" value="PRO84613.1"/>
    <property type="molecule type" value="Genomic_DNA"/>
</dbReference>
<evidence type="ECO:0000313" key="4">
    <source>
        <dbReference type="Proteomes" id="UP000281061"/>
    </source>
</evidence>
<keyword evidence="3" id="KW-1185">Reference proteome</keyword>
<organism evidence="2 4">
    <name type="scientific">Lactiplantibacillus pentosus</name>
    <name type="common">Lactobacillus pentosus</name>
    <dbReference type="NCBI Taxonomy" id="1589"/>
    <lineage>
        <taxon>Bacteria</taxon>
        <taxon>Bacillati</taxon>
        <taxon>Bacillota</taxon>
        <taxon>Bacilli</taxon>
        <taxon>Lactobacillales</taxon>
        <taxon>Lactobacillaceae</taxon>
        <taxon>Lactiplantibacillus</taxon>
    </lineage>
</organism>
<dbReference type="AlphaFoldDB" id="A0AB37BCY4"/>
<comment type="caution">
    <text evidence="2">The sequence shown here is derived from an EMBL/GenBank/DDBJ whole genome shotgun (WGS) entry which is preliminary data.</text>
</comment>
<sequence>MDLYSSERERMFSMKLDDLVDPFVNAEDGMVYYYRRSTDEIVVLVNDQFADDDSNDKLAEAIDDNRDDYVSFPTEIDIHDYQIMRDYVDQVADDRQRERLEQAISGRGAFRRFRSTIEQLGLLEQWYDFEAQAYHDMAVEWCHENDVPYEE</sequence>
<dbReference type="EMBL" id="RDCL01000095">
    <property type="protein sequence ID" value="RMW51867.1"/>
    <property type="molecule type" value="Genomic_DNA"/>
</dbReference>
<gene>
    <name evidence="1" type="ORF">C6Y08_19390</name>
    <name evidence="2" type="ORF">D6U17_15110</name>
</gene>
<dbReference type="Proteomes" id="UP000238378">
    <property type="component" value="Unassembled WGS sequence"/>
</dbReference>
<protein>
    <recommendedName>
        <fullName evidence="5">DUF4375 domain-containing protein</fullName>
    </recommendedName>
</protein>
<reference evidence="1 3" key="1">
    <citation type="submission" date="2018-03" db="EMBL/GenBank/DDBJ databases">
        <title>Draft Genome Sequences of six Lactobacillus pentosus Strains Isolated from Brines of Traditionally Fermented Spanish-Style Green Table Olives.</title>
        <authorList>
            <person name="Calero-Delgado B."/>
            <person name="Martin-Platero A.M."/>
            <person name="Perez-Pulido A.J."/>
            <person name="Benitez-Cabello A."/>
            <person name="Casimiro-Soriguer C.S."/>
            <person name="Martinez-Bueno M."/>
            <person name="Arroyo-Lopez F.N."/>
            <person name="Rodriguez-Gomez F."/>
            <person name="Bautista-Gallego J."/>
            <person name="Garrido-Fernandez A."/>
            <person name="Jimenez-Diaz R."/>
        </authorList>
    </citation>
    <scope>NUCLEOTIDE SEQUENCE [LARGE SCALE GENOMIC DNA]</scope>
    <source>
        <strain evidence="1 3">IG2</strain>
    </source>
</reference>
<evidence type="ECO:0000313" key="3">
    <source>
        <dbReference type="Proteomes" id="UP000238378"/>
    </source>
</evidence>
<evidence type="ECO:0000313" key="2">
    <source>
        <dbReference type="EMBL" id="RMW51867.1"/>
    </source>
</evidence>
<dbReference type="Pfam" id="PF03682">
    <property type="entry name" value="UPF0158"/>
    <property type="match status" value="1"/>
</dbReference>
<dbReference type="InterPro" id="IPR005361">
    <property type="entry name" value="UPF0158"/>
</dbReference>
<name>A0AB37BCY4_LACPE</name>
<reference evidence="2 4" key="2">
    <citation type="submission" date="2018-10" db="EMBL/GenBank/DDBJ databases">
        <title>Genome sequences of five Lactobacillus pentosus strains isolated from brines of traditionally fermented spanish-style green table olives and differences between them.</title>
        <authorList>
            <person name="Jimenez Diaz R."/>
        </authorList>
    </citation>
    <scope>NUCLEOTIDE SEQUENCE [LARGE SCALE GENOMIC DNA]</scope>
    <source>
        <strain evidence="2 4">IG8</strain>
    </source>
</reference>
<accession>A0AB37BCY4</accession>
<evidence type="ECO:0008006" key="5">
    <source>
        <dbReference type="Google" id="ProtNLM"/>
    </source>
</evidence>